<dbReference type="InterPro" id="IPR011009">
    <property type="entry name" value="Kinase-like_dom_sf"/>
</dbReference>
<dbReference type="PROSITE" id="PS50011">
    <property type="entry name" value="PROTEIN_KINASE_DOM"/>
    <property type="match status" value="1"/>
</dbReference>
<feature type="domain" description="Protein kinase" evidence="1">
    <location>
        <begin position="1"/>
        <end position="143"/>
    </location>
</feature>
<dbReference type="SUPFAM" id="SSF56112">
    <property type="entry name" value="Protein kinase-like (PK-like)"/>
    <property type="match status" value="1"/>
</dbReference>
<dbReference type="Gene3D" id="1.10.510.10">
    <property type="entry name" value="Transferase(Phosphotransferase) domain 1"/>
    <property type="match status" value="1"/>
</dbReference>
<proteinExistence type="predicted"/>
<dbReference type="InterPro" id="IPR000719">
    <property type="entry name" value="Prot_kinase_dom"/>
</dbReference>
<dbReference type="GO" id="GO:0007169">
    <property type="term" value="P:cell surface receptor protein tyrosine kinase signaling pathway"/>
    <property type="evidence" value="ECO:0007669"/>
    <property type="project" value="TreeGrafter"/>
</dbReference>
<dbReference type="PANTHER" id="PTHR24416">
    <property type="entry name" value="TYROSINE-PROTEIN KINASE RECEPTOR"/>
    <property type="match status" value="1"/>
</dbReference>
<sequence length="143" mass="16203">MFLNDAMEIDRADVTLLEVLGEVRLVWCDAEHPPLDDERAFRREIEVMKSVEPHPNIVGIIGHCHKPSHQMLLLTEYCSFGNLLDFLSAPPPPPTPLQSPTSYWAADNKSYGYEDTLSGMQIHMNVDSVGKKHATSLNVWMWV</sequence>
<accession>A0A811VFU7</accession>
<name>A0A811VFU7_CERCA</name>
<dbReference type="EMBL" id="CAJHJT010000056">
    <property type="protein sequence ID" value="CAD7013119.1"/>
    <property type="molecule type" value="Genomic_DNA"/>
</dbReference>
<dbReference type="Pfam" id="PF07714">
    <property type="entry name" value="PK_Tyr_Ser-Thr"/>
    <property type="match status" value="1"/>
</dbReference>
<dbReference type="GO" id="GO:0004714">
    <property type="term" value="F:transmembrane receptor protein tyrosine kinase activity"/>
    <property type="evidence" value="ECO:0007669"/>
    <property type="project" value="TreeGrafter"/>
</dbReference>
<protein>
    <submittedName>
        <fullName evidence="2">(Mediterranean fruit fly) hypothetical protein</fullName>
    </submittedName>
</protein>
<dbReference type="Proteomes" id="UP000606786">
    <property type="component" value="Unassembled WGS sequence"/>
</dbReference>
<dbReference type="InterPro" id="IPR001245">
    <property type="entry name" value="Ser-Thr/Tyr_kinase_cat_dom"/>
</dbReference>
<dbReference type="InterPro" id="IPR050122">
    <property type="entry name" value="RTK"/>
</dbReference>
<evidence type="ECO:0000313" key="2">
    <source>
        <dbReference type="EMBL" id="CAD7013119.1"/>
    </source>
</evidence>
<keyword evidence="3" id="KW-1185">Reference proteome</keyword>
<evidence type="ECO:0000313" key="3">
    <source>
        <dbReference type="Proteomes" id="UP000606786"/>
    </source>
</evidence>
<dbReference type="AlphaFoldDB" id="A0A811VFU7"/>
<dbReference type="GO" id="GO:0043235">
    <property type="term" value="C:receptor complex"/>
    <property type="evidence" value="ECO:0007669"/>
    <property type="project" value="TreeGrafter"/>
</dbReference>
<evidence type="ECO:0000259" key="1">
    <source>
        <dbReference type="PROSITE" id="PS50011"/>
    </source>
</evidence>
<reference evidence="2" key="1">
    <citation type="submission" date="2020-11" db="EMBL/GenBank/DDBJ databases">
        <authorList>
            <person name="Whitehead M."/>
        </authorList>
    </citation>
    <scope>NUCLEOTIDE SEQUENCE</scope>
    <source>
        <strain evidence="2">EGII</strain>
    </source>
</reference>
<comment type="caution">
    <text evidence="2">The sequence shown here is derived from an EMBL/GenBank/DDBJ whole genome shotgun (WGS) entry which is preliminary data.</text>
</comment>
<gene>
    <name evidence="2" type="ORF">CCAP1982_LOCUS21192</name>
</gene>
<dbReference type="GO" id="GO:0005524">
    <property type="term" value="F:ATP binding"/>
    <property type="evidence" value="ECO:0007669"/>
    <property type="project" value="InterPro"/>
</dbReference>
<dbReference type="OrthoDB" id="3256376at2759"/>
<organism evidence="2 3">
    <name type="scientific">Ceratitis capitata</name>
    <name type="common">Mediterranean fruit fly</name>
    <name type="synonym">Tephritis capitata</name>
    <dbReference type="NCBI Taxonomy" id="7213"/>
    <lineage>
        <taxon>Eukaryota</taxon>
        <taxon>Metazoa</taxon>
        <taxon>Ecdysozoa</taxon>
        <taxon>Arthropoda</taxon>
        <taxon>Hexapoda</taxon>
        <taxon>Insecta</taxon>
        <taxon>Pterygota</taxon>
        <taxon>Neoptera</taxon>
        <taxon>Endopterygota</taxon>
        <taxon>Diptera</taxon>
        <taxon>Brachycera</taxon>
        <taxon>Muscomorpha</taxon>
        <taxon>Tephritoidea</taxon>
        <taxon>Tephritidae</taxon>
        <taxon>Ceratitis</taxon>
        <taxon>Ceratitis</taxon>
    </lineage>
</organism>
<dbReference type="PANTHER" id="PTHR24416:SF620">
    <property type="entry name" value="TYROSINE-PROTEIN KINASE RECEPTOR TORSO"/>
    <property type="match status" value="1"/>
</dbReference>
<dbReference type="GO" id="GO:0005886">
    <property type="term" value="C:plasma membrane"/>
    <property type="evidence" value="ECO:0007669"/>
    <property type="project" value="TreeGrafter"/>
</dbReference>